<dbReference type="Pfam" id="PF14559">
    <property type="entry name" value="TPR_19"/>
    <property type="match status" value="1"/>
</dbReference>
<dbReference type="SMART" id="SM00448">
    <property type="entry name" value="REC"/>
    <property type="match status" value="1"/>
</dbReference>
<dbReference type="Pfam" id="PF00072">
    <property type="entry name" value="Response_reg"/>
    <property type="match status" value="1"/>
</dbReference>
<feature type="domain" description="Response regulatory" evidence="7">
    <location>
        <begin position="8"/>
        <end position="127"/>
    </location>
</feature>
<dbReference type="SUPFAM" id="SSF52172">
    <property type="entry name" value="CheY-like"/>
    <property type="match status" value="1"/>
</dbReference>
<evidence type="ECO:0000256" key="1">
    <source>
        <dbReference type="ARBA" id="ARBA00022553"/>
    </source>
</evidence>
<dbReference type="CDD" id="cd17589">
    <property type="entry name" value="REC_TPR"/>
    <property type="match status" value="1"/>
</dbReference>
<sequence>MNELKGLTALVIEPNPSMRASLHNMLSLCGLERIEDAASSNQAIRALEHRIFDLVLCEYALEGGQDGQQMLEDLRHHRLITSSTMFFMVTGEGQFSKVVSAAELMPNDYILKPFAADAMLERIWRAVDRRNAMLPVQQLVEMGDLRAAIEACEEGEAAQPRFALEFRRQRAELHIQAGEPELAEPIYAELWESRQVHWARLGQAKTLYLRGRYDEARDMLEDLLGKNSRFLDAYDWLARTHEAKGDLAAAEAVLANAVELSPHAVRRLRRLGEVALEAGDVDGAERALKQVVSKTRYSEFRTPEDHAKLAQTLVKKGDPVQAAAVIRDLDKTLAGAPNTEVCSAIASAALHEFTGNTARMNASIDSALQGVREAIGLSNEMKMELARTCLDVGREEQATEVMRDVMRNSATPGAMARAMRMMAQSGRAELAQRLADESRNEVGEMVAAGAALAKQGDFRGAVDLMLEAVAKLPDNAQVAFNAAVAILKCLENEGWDDKLGRNVLALVATVRRLDPANTKLNALAGLHQEILKKYNIRPAARREAGVRIAI</sequence>
<dbReference type="GO" id="GO:0005829">
    <property type="term" value="C:cytosol"/>
    <property type="evidence" value="ECO:0007669"/>
    <property type="project" value="TreeGrafter"/>
</dbReference>
<dbReference type="PANTHER" id="PTHR48111:SF1">
    <property type="entry name" value="TWO-COMPONENT RESPONSE REGULATOR ORR33"/>
    <property type="match status" value="1"/>
</dbReference>
<dbReference type="InterPro" id="IPR039420">
    <property type="entry name" value="WalR-like"/>
</dbReference>
<dbReference type="RefSeq" id="WP_155452701.1">
    <property type="nucleotide sequence ID" value="NZ_WNKX01000002.1"/>
</dbReference>
<keyword evidence="4" id="KW-0238">DNA-binding</keyword>
<dbReference type="Proteomes" id="UP000472320">
    <property type="component" value="Unassembled WGS sequence"/>
</dbReference>
<evidence type="ECO:0000313" key="8">
    <source>
        <dbReference type="EMBL" id="MTW09755.1"/>
    </source>
</evidence>
<protein>
    <submittedName>
        <fullName evidence="8">Tetratricopeptide repeat protein</fullName>
    </submittedName>
</protein>
<dbReference type="InterPro" id="IPR011006">
    <property type="entry name" value="CheY-like_superfamily"/>
</dbReference>
<dbReference type="GO" id="GO:0006355">
    <property type="term" value="P:regulation of DNA-templated transcription"/>
    <property type="evidence" value="ECO:0007669"/>
    <property type="project" value="TreeGrafter"/>
</dbReference>
<evidence type="ECO:0000256" key="3">
    <source>
        <dbReference type="ARBA" id="ARBA00023015"/>
    </source>
</evidence>
<keyword evidence="2" id="KW-0902">Two-component regulatory system</keyword>
<dbReference type="EMBL" id="WNKX01000002">
    <property type="protein sequence ID" value="MTW09755.1"/>
    <property type="molecule type" value="Genomic_DNA"/>
</dbReference>
<dbReference type="GO" id="GO:0032993">
    <property type="term" value="C:protein-DNA complex"/>
    <property type="evidence" value="ECO:0007669"/>
    <property type="project" value="TreeGrafter"/>
</dbReference>
<evidence type="ECO:0000256" key="2">
    <source>
        <dbReference type="ARBA" id="ARBA00023012"/>
    </source>
</evidence>
<name>A0A6L6QC88_9BURK</name>
<evidence type="ECO:0000259" key="7">
    <source>
        <dbReference type="PROSITE" id="PS50110"/>
    </source>
</evidence>
<evidence type="ECO:0000256" key="4">
    <source>
        <dbReference type="ARBA" id="ARBA00023125"/>
    </source>
</evidence>
<dbReference type="InterPro" id="IPR001789">
    <property type="entry name" value="Sig_transdc_resp-reg_receiver"/>
</dbReference>
<accession>A0A6L6QC88</accession>
<keyword evidence="1" id="KW-0597">Phosphoprotein</keyword>
<dbReference type="Gene3D" id="3.40.50.2300">
    <property type="match status" value="1"/>
</dbReference>
<dbReference type="GO" id="GO:0000156">
    <property type="term" value="F:phosphorelay response regulator activity"/>
    <property type="evidence" value="ECO:0007669"/>
    <property type="project" value="TreeGrafter"/>
</dbReference>
<dbReference type="InterPro" id="IPR011717">
    <property type="entry name" value="TPR-4"/>
</dbReference>
<evidence type="ECO:0000313" key="9">
    <source>
        <dbReference type="Proteomes" id="UP000472320"/>
    </source>
</evidence>
<comment type="caution">
    <text evidence="8">The sequence shown here is derived from an EMBL/GenBank/DDBJ whole genome shotgun (WGS) entry which is preliminary data.</text>
</comment>
<reference evidence="8 9" key="1">
    <citation type="submission" date="2019-11" db="EMBL/GenBank/DDBJ databases">
        <title>Type strains purchased from KCTC, JCM and DSMZ.</title>
        <authorList>
            <person name="Lu H."/>
        </authorList>
    </citation>
    <scope>NUCLEOTIDE SEQUENCE [LARGE SCALE GENOMIC DNA]</scope>
    <source>
        <strain evidence="8 9">JCM 31587</strain>
    </source>
</reference>
<dbReference type="AlphaFoldDB" id="A0A6L6QC88"/>
<dbReference type="PANTHER" id="PTHR48111">
    <property type="entry name" value="REGULATOR OF RPOS"/>
    <property type="match status" value="1"/>
</dbReference>
<gene>
    <name evidence="8" type="ORF">GM658_04015</name>
</gene>
<comment type="caution">
    <text evidence="6">Lacks conserved residue(s) required for the propagation of feature annotation.</text>
</comment>
<dbReference type="InterPro" id="IPR011990">
    <property type="entry name" value="TPR-like_helical_dom_sf"/>
</dbReference>
<proteinExistence type="predicted"/>
<evidence type="ECO:0000256" key="6">
    <source>
        <dbReference type="PROSITE-ProRule" id="PRU00169"/>
    </source>
</evidence>
<dbReference type="SUPFAM" id="SSF48452">
    <property type="entry name" value="TPR-like"/>
    <property type="match status" value="2"/>
</dbReference>
<keyword evidence="3" id="KW-0805">Transcription regulation</keyword>
<dbReference type="GO" id="GO:0000976">
    <property type="term" value="F:transcription cis-regulatory region binding"/>
    <property type="evidence" value="ECO:0007669"/>
    <property type="project" value="TreeGrafter"/>
</dbReference>
<dbReference type="Gene3D" id="1.25.40.10">
    <property type="entry name" value="Tetratricopeptide repeat domain"/>
    <property type="match status" value="2"/>
</dbReference>
<keyword evidence="5" id="KW-0804">Transcription</keyword>
<evidence type="ECO:0000256" key="5">
    <source>
        <dbReference type="ARBA" id="ARBA00023163"/>
    </source>
</evidence>
<organism evidence="8 9">
    <name type="scientific">Massilia eburnea</name>
    <dbReference type="NCBI Taxonomy" id="1776165"/>
    <lineage>
        <taxon>Bacteria</taxon>
        <taxon>Pseudomonadati</taxon>
        <taxon>Pseudomonadota</taxon>
        <taxon>Betaproteobacteria</taxon>
        <taxon>Burkholderiales</taxon>
        <taxon>Oxalobacteraceae</taxon>
        <taxon>Telluria group</taxon>
        <taxon>Massilia</taxon>
    </lineage>
</organism>
<dbReference type="OrthoDB" id="7298659at2"/>
<dbReference type="GO" id="GO:0042802">
    <property type="term" value="F:identical protein binding"/>
    <property type="evidence" value="ECO:0007669"/>
    <property type="project" value="InterPro"/>
</dbReference>
<dbReference type="PROSITE" id="PS50110">
    <property type="entry name" value="RESPONSE_REGULATORY"/>
    <property type="match status" value="1"/>
</dbReference>
<keyword evidence="9" id="KW-1185">Reference proteome</keyword>
<dbReference type="Pfam" id="PF07721">
    <property type="entry name" value="TPR_4"/>
    <property type="match status" value="1"/>
</dbReference>